<dbReference type="InterPro" id="IPR051551">
    <property type="entry name" value="Autotransporter_adhesion"/>
</dbReference>
<feature type="signal peptide" evidence="2">
    <location>
        <begin position="1"/>
        <end position="32"/>
    </location>
</feature>
<dbReference type="InterPro" id="IPR006315">
    <property type="entry name" value="OM_autotransptr_brl_dom"/>
</dbReference>
<evidence type="ECO:0000256" key="1">
    <source>
        <dbReference type="ARBA" id="ARBA00022729"/>
    </source>
</evidence>
<dbReference type="SUPFAM" id="SSF103515">
    <property type="entry name" value="Autotransporter"/>
    <property type="match status" value="1"/>
</dbReference>
<dbReference type="PRINTS" id="PR01484">
    <property type="entry name" value="PRTACTNFAMLY"/>
</dbReference>
<dbReference type="OrthoDB" id="6056869at2"/>
<dbReference type="Gene3D" id="2.40.128.130">
    <property type="entry name" value="Autotransporter beta-domain"/>
    <property type="match status" value="1"/>
</dbReference>
<dbReference type="Pfam" id="PF03212">
    <property type="entry name" value="Pertactin"/>
    <property type="match status" value="1"/>
</dbReference>
<gene>
    <name evidence="4" type="primary">yejO</name>
    <name evidence="4" type="ORF">CCOS865_04330</name>
</gene>
<dbReference type="NCBIfam" id="TIGR01414">
    <property type="entry name" value="autotrans_barl"/>
    <property type="match status" value="1"/>
</dbReference>
<evidence type="ECO:0000259" key="3">
    <source>
        <dbReference type="PROSITE" id="PS51208"/>
    </source>
</evidence>
<dbReference type="InterPro" id="IPR004899">
    <property type="entry name" value="Pertactin_central"/>
</dbReference>
<dbReference type="SUPFAM" id="SSF51126">
    <property type="entry name" value="Pectin lyase-like"/>
    <property type="match status" value="1"/>
</dbReference>
<keyword evidence="5" id="KW-1185">Reference proteome</keyword>
<dbReference type="InterPro" id="IPR003991">
    <property type="entry name" value="Pertactin_virulence_factor"/>
</dbReference>
<dbReference type="SMART" id="SM00869">
    <property type="entry name" value="Autotransporter"/>
    <property type="match status" value="1"/>
</dbReference>
<dbReference type="InterPro" id="IPR011050">
    <property type="entry name" value="Pectin_lyase_fold/virulence"/>
</dbReference>
<dbReference type="AlphaFoldDB" id="A0A383RY68"/>
<dbReference type="PROSITE" id="PS51208">
    <property type="entry name" value="AUTOTRANSPORTER"/>
    <property type="match status" value="1"/>
</dbReference>
<keyword evidence="1 2" id="KW-0732">Signal</keyword>
<proteinExistence type="predicted"/>
<protein>
    <submittedName>
        <fullName evidence="4">Putative outer membrane protein YejO</fullName>
    </submittedName>
</protein>
<evidence type="ECO:0000256" key="2">
    <source>
        <dbReference type="SAM" id="SignalP"/>
    </source>
</evidence>
<dbReference type="RefSeq" id="WP_119144744.1">
    <property type="nucleotide sequence ID" value="NZ_CBCSFL010000038.1"/>
</dbReference>
<evidence type="ECO:0000313" key="4">
    <source>
        <dbReference type="EMBL" id="SYX92050.1"/>
    </source>
</evidence>
<organism evidence="4 5">
    <name type="scientific">Pseudomonas reidholzensis</name>
    <dbReference type="NCBI Taxonomy" id="1785162"/>
    <lineage>
        <taxon>Bacteria</taxon>
        <taxon>Pseudomonadati</taxon>
        <taxon>Pseudomonadota</taxon>
        <taxon>Gammaproteobacteria</taxon>
        <taxon>Pseudomonadales</taxon>
        <taxon>Pseudomonadaceae</taxon>
        <taxon>Pseudomonas</taxon>
    </lineage>
</organism>
<dbReference type="CDD" id="cd01343">
    <property type="entry name" value="PL1_Passenger_AT"/>
    <property type="match status" value="1"/>
</dbReference>
<dbReference type="PANTHER" id="PTHR35037:SF7">
    <property type="entry name" value="AUTOTRANSPORTER"/>
    <property type="match status" value="1"/>
</dbReference>
<dbReference type="Proteomes" id="UP000263595">
    <property type="component" value="Unassembled WGS sequence"/>
</dbReference>
<name>A0A383RY68_9PSED</name>
<evidence type="ECO:0000313" key="5">
    <source>
        <dbReference type="Proteomes" id="UP000263595"/>
    </source>
</evidence>
<dbReference type="InterPro" id="IPR012332">
    <property type="entry name" value="Autotransporter_pectin_lyase_C"/>
</dbReference>
<dbReference type="GO" id="GO:0019867">
    <property type="term" value="C:outer membrane"/>
    <property type="evidence" value="ECO:0007669"/>
    <property type="project" value="InterPro"/>
</dbReference>
<dbReference type="InterPro" id="IPR005546">
    <property type="entry name" value="Autotransporte_beta"/>
</dbReference>
<dbReference type="PANTHER" id="PTHR35037">
    <property type="entry name" value="C-TERMINAL REGION OF AIDA-LIKE PROTEIN"/>
    <property type="match status" value="1"/>
</dbReference>
<dbReference type="Pfam" id="PF03797">
    <property type="entry name" value="Autotransporter"/>
    <property type="match status" value="1"/>
</dbReference>
<sequence length="726" mass="75144">MTVISLKSRPLTQLLGVTSLASLMLLAPGAHARPIDSDTVIDSSAPLDSYQVSGSATLTANGAATREISAASGTTVNLDGSTVDTDNSAAALSLDGAKATITGSTLTSTGSRGLGLGPGSEVLASDSSITGATRGATVNNSVLNLVRSEVRGTGATSLGLELFDGTVNASASHIVGGQHGVLIRGDSGQPAGQGKLVLDASHVEGQNGAAIVVGIGAGRPVTADIEVRNGSRLTASNGVLLQVADDASATLRVNNSQLIGDIIVASSGNADITFENAASFTGRLENVAKLQLDSAASWTLVADSQVGDLAMGAGSVRFGNPGDFFTLTVANLQGAGTFEMKGDFATGQADFLEVTGVASGAHQIAVSSSGSDPLAEASLHLVRIGAGDASFDLLGGPVDLGAYSYDLVRNGNDWFLDASRKTISPGTRSVMALNNAIPTVFYGELSTLRSRMGEVRREPGKAGGWMRTYGNKFNVAASAGTAYQQTQQGLSLGVDMPVAAGDGNWLVGVSAGYSKSDLDLGGGTSGKVDSFHAGVYSTWLDPLNGYYFDAVGKLNRFQNQADVRLSDGQESKGDYANHGLGLSLEFGRHLRLGDGYFVEPYAQLAGMLVQGNHYALDNGMRAEGERARSLLGKLGATAGRTFDLGDGRMIQPYLRLAAAHEFARNNEVRVNDNRFANDLSGTRGELGAGVSLAWSDKWQVHADFDYSNGDKIEQPWGADVGVRYSW</sequence>
<reference evidence="5" key="1">
    <citation type="submission" date="2018-08" db="EMBL/GenBank/DDBJ databases">
        <authorList>
            <person name="Blom J."/>
        </authorList>
    </citation>
    <scope>NUCLEOTIDE SEQUENCE [LARGE SCALE GENOMIC DNA]</scope>
    <source>
        <strain evidence="5">CCOS 865</strain>
    </source>
</reference>
<feature type="chain" id="PRO_5017070265" evidence="2">
    <location>
        <begin position="33"/>
        <end position="726"/>
    </location>
</feature>
<dbReference type="EMBL" id="UNOZ01000030">
    <property type="protein sequence ID" value="SYX92050.1"/>
    <property type="molecule type" value="Genomic_DNA"/>
</dbReference>
<dbReference type="InterPro" id="IPR036709">
    <property type="entry name" value="Autotransporte_beta_dom_sf"/>
</dbReference>
<dbReference type="Gene3D" id="2.160.20.20">
    <property type="match status" value="1"/>
</dbReference>
<accession>A0A383RY68</accession>
<feature type="domain" description="Autotransporter" evidence="3">
    <location>
        <begin position="457"/>
        <end position="726"/>
    </location>
</feature>